<evidence type="ECO:0000313" key="4">
    <source>
        <dbReference type="Proteomes" id="UP000823775"/>
    </source>
</evidence>
<protein>
    <submittedName>
        <fullName evidence="3">Uncharacterized protein</fullName>
    </submittedName>
</protein>
<comment type="caution">
    <text evidence="3">The sequence shown here is derived from an EMBL/GenBank/DDBJ whole genome shotgun (WGS) entry which is preliminary data.</text>
</comment>
<accession>A0ABS8S9M2</accession>
<sequence length="76" mass="8869">VSMVNLMVPLNLTLEEMIKAHRDKAARWEEKARLAEEARRAELAASLEDKDRHNPHRQGRNAARNVLFEGEYEQEE</sequence>
<evidence type="ECO:0000256" key="2">
    <source>
        <dbReference type="SAM" id="MobiDB-lite"/>
    </source>
</evidence>
<feature type="compositionally biased region" description="Basic and acidic residues" evidence="2">
    <location>
        <begin position="39"/>
        <end position="52"/>
    </location>
</feature>
<feature type="non-terminal residue" evidence="3">
    <location>
        <position position="76"/>
    </location>
</feature>
<name>A0ABS8S9M2_DATST</name>
<organism evidence="3 4">
    <name type="scientific">Datura stramonium</name>
    <name type="common">Jimsonweed</name>
    <name type="synonym">Common thornapple</name>
    <dbReference type="NCBI Taxonomy" id="4076"/>
    <lineage>
        <taxon>Eukaryota</taxon>
        <taxon>Viridiplantae</taxon>
        <taxon>Streptophyta</taxon>
        <taxon>Embryophyta</taxon>
        <taxon>Tracheophyta</taxon>
        <taxon>Spermatophyta</taxon>
        <taxon>Magnoliopsida</taxon>
        <taxon>eudicotyledons</taxon>
        <taxon>Gunneridae</taxon>
        <taxon>Pentapetalae</taxon>
        <taxon>asterids</taxon>
        <taxon>lamiids</taxon>
        <taxon>Solanales</taxon>
        <taxon>Solanaceae</taxon>
        <taxon>Solanoideae</taxon>
        <taxon>Datureae</taxon>
        <taxon>Datura</taxon>
    </lineage>
</organism>
<proteinExistence type="predicted"/>
<feature type="region of interest" description="Disordered" evidence="2">
    <location>
        <begin position="39"/>
        <end position="76"/>
    </location>
</feature>
<reference evidence="3 4" key="1">
    <citation type="journal article" date="2021" name="BMC Genomics">
        <title>Datura genome reveals duplications of psychoactive alkaloid biosynthetic genes and high mutation rate following tissue culture.</title>
        <authorList>
            <person name="Rajewski A."/>
            <person name="Carter-House D."/>
            <person name="Stajich J."/>
            <person name="Litt A."/>
        </authorList>
    </citation>
    <scope>NUCLEOTIDE SEQUENCE [LARGE SCALE GENOMIC DNA]</scope>
    <source>
        <strain evidence="3">AR-01</strain>
    </source>
</reference>
<gene>
    <name evidence="3" type="ORF">HAX54_028642</name>
</gene>
<feature type="coiled-coil region" evidence="1">
    <location>
        <begin position="11"/>
        <end position="38"/>
    </location>
</feature>
<keyword evidence="1" id="KW-0175">Coiled coil</keyword>
<keyword evidence="4" id="KW-1185">Reference proteome</keyword>
<evidence type="ECO:0000313" key="3">
    <source>
        <dbReference type="EMBL" id="MCD7455554.1"/>
    </source>
</evidence>
<dbReference type="Proteomes" id="UP000823775">
    <property type="component" value="Unassembled WGS sequence"/>
</dbReference>
<feature type="non-terminal residue" evidence="3">
    <location>
        <position position="1"/>
    </location>
</feature>
<evidence type="ECO:0000256" key="1">
    <source>
        <dbReference type="SAM" id="Coils"/>
    </source>
</evidence>
<dbReference type="EMBL" id="JACEIK010000352">
    <property type="protein sequence ID" value="MCD7455554.1"/>
    <property type="molecule type" value="Genomic_DNA"/>
</dbReference>